<keyword evidence="5" id="KW-0201">Cytochrome c-type biogenesis</keyword>
<feature type="chain" id="PRO_5034084438" description="Cytochrome c-type biogenesis protein" evidence="7">
    <location>
        <begin position="21"/>
        <end position="163"/>
    </location>
</feature>
<evidence type="ECO:0000256" key="3">
    <source>
        <dbReference type="ARBA" id="ARBA00022723"/>
    </source>
</evidence>
<dbReference type="OrthoDB" id="9776053at2"/>
<keyword evidence="6 7" id="KW-0408">Iron</keyword>
<feature type="transmembrane region" description="Helical" evidence="7">
    <location>
        <begin position="104"/>
        <end position="125"/>
    </location>
</feature>
<dbReference type="PANTHER" id="PTHR47870">
    <property type="entry name" value="CYTOCHROME C-TYPE BIOGENESIS PROTEIN CCMH"/>
    <property type="match status" value="1"/>
</dbReference>
<keyword evidence="7" id="KW-1133">Transmembrane helix</keyword>
<evidence type="ECO:0000256" key="7">
    <source>
        <dbReference type="RuleBase" id="RU364112"/>
    </source>
</evidence>
<accession>A0A2C6DNQ6</accession>
<dbReference type="EMBL" id="CAADJA010000002">
    <property type="protein sequence ID" value="VFS48788.1"/>
    <property type="molecule type" value="Genomic_DNA"/>
</dbReference>
<sequence>MLKQLSFMLFGVMMTFGAHAAIDTYDFKSVDEEQQFRELTNQLRCPKCQNNSIADSNAPIATDMRAKVYELMEQGKSRQDIVNYMVDRYGNFVTYEPPVTPATIILWVIPALCVVIGGGAVIMLARRRKGAISGGEPEVLSSDEKKRLQQLLSDENNAKGRKS</sequence>
<dbReference type="CDD" id="cd16378">
    <property type="entry name" value="CcmH_N"/>
    <property type="match status" value="1"/>
</dbReference>
<dbReference type="EMBL" id="PDDX01000001">
    <property type="protein sequence ID" value="PHI29962.1"/>
    <property type="molecule type" value="Genomic_DNA"/>
</dbReference>
<evidence type="ECO:0000313" key="13">
    <source>
        <dbReference type="Proteomes" id="UP000373449"/>
    </source>
</evidence>
<dbReference type="Gene3D" id="1.10.8.640">
    <property type="entry name" value="Cytochrome C biogenesis protein"/>
    <property type="match status" value="1"/>
</dbReference>
<evidence type="ECO:0000259" key="9">
    <source>
        <dbReference type="Pfam" id="PF03918"/>
    </source>
</evidence>
<dbReference type="InterPro" id="IPR051263">
    <property type="entry name" value="C-type_cytochrome_biogenesis"/>
</dbReference>
<reference evidence="10" key="1">
    <citation type="submission" date="2017-09" db="EMBL/GenBank/DDBJ databases">
        <title>FDA dAtabase for Regulatory Grade micrObial Sequences (FDA-ARGOS): Supporting development and validation of Infectious Disease Dx tests.</title>
        <authorList>
            <person name="Minogue T."/>
            <person name="Wolcott M."/>
            <person name="Wasieloski L."/>
            <person name="Aguilar W."/>
            <person name="Moore D."/>
            <person name="Tallon L.J."/>
            <person name="Sadzewicz L."/>
            <person name="Ott S."/>
            <person name="Zhao X."/>
            <person name="Nagaraj S."/>
            <person name="Vavikolanu K."/>
            <person name="Aluvathingal J."/>
            <person name="Nadendla S."/>
            <person name="Sichtig H."/>
        </authorList>
    </citation>
    <scope>NUCLEOTIDE SEQUENCE</scope>
    <source>
        <strain evidence="10">FDAARGOS_387</strain>
    </source>
</reference>
<dbReference type="GO" id="GO:0046872">
    <property type="term" value="F:metal ion binding"/>
    <property type="evidence" value="ECO:0007669"/>
    <property type="project" value="UniProtKB-KW"/>
</dbReference>
<evidence type="ECO:0000256" key="6">
    <source>
        <dbReference type="ARBA" id="ARBA00023004"/>
    </source>
</evidence>
<gene>
    <name evidence="11" type="primary">ccmH_2</name>
    <name evidence="10" type="ORF">CRN84_11745</name>
    <name evidence="11" type="ORF">NCTC12282_03377</name>
</gene>
<dbReference type="PANTHER" id="PTHR47870:SF1">
    <property type="entry name" value="CYTOCHROME C-TYPE BIOGENESIS PROTEIN CCMH"/>
    <property type="match status" value="1"/>
</dbReference>
<evidence type="ECO:0000313" key="10">
    <source>
        <dbReference type="EMBL" id="PHI29962.1"/>
    </source>
</evidence>
<proteinExistence type="inferred from homology"/>
<keyword evidence="3 7" id="KW-0479">Metal-binding</keyword>
<evidence type="ECO:0000313" key="11">
    <source>
        <dbReference type="EMBL" id="VFS48788.1"/>
    </source>
</evidence>
<keyword evidence="4 7" id="KW-0732">Signal</keyword>
<keyword evidence="7" id="KW-0472">Membrane</keyword>
<reference evidence="11 13" key="3">
    <citation type="submission" date="2019-03" db="EMBL/GenBank/DDBJ databases">
        <authorList>
            <consortium name="Pathogen Informatics"/>
        </authorList>
    </citation>
    <scope>NUCLEOTIDE SEQUENCE [LARGE SCALE GENOMIC DNA]</scope>
    <source>
        <strain evidence="11 13">NCTC12282</strain>
    </source>
</reference>
<keyword evidence="2 7" id="KW-0349">Heme</keyword>
<evidence type="ECO:0000313" key="12">
    <source>
        <dbReference type="Proteomes" id="UP000224974"/>
    </source>
</evidence>
<feature type="domain" description="CcmH/CycL/Ccl2/NrfF N-terminal" evidence="9">
    <location>
        <begin position="9"/>
        <end position="152"/>
    </location>
</feature>
<reference evidence="12" key="2">
    <citation type="submission" date="2017-09" db="EMBL/GenBank/DDBJ databases">
        <title>FDA dAtabase for Regulatory Grade micrObial Sequences (FDA-ARGOS): Supporting development and validation of Infectious Disease Dx tests.</title>
        <authorList>
            <person name="Minogue T."/>
            <person name="Wolcott M."/>
            <person name="Wasieloski L."/>
            <person name="Aguilar W."/>
            <person name="Moore D."/>
            <person name="Tallon L."/>
            <person name="Sadzewicz L."/>
            <person name="Ott S."/>
            <person name="Zhao X."/>
            <person name="Nagaraj S."/>
            <person name="Vavikolanu K."/>
            <person name="Aluvathingal J."/>
            <person name="Nadendla S."/>
            <person name="Sichtig H."/>
        </authorList>
    </citation>
    <scope>NUCLEOTIDE SEQUENCE [LARGE SCALE GENOMIC DNA]</scope>
    <source>
        <strain evidence="12">FDAARGOS_387</strain>
    </source>
</reference>
<evidence type="ECO:0000256" key="5">
    <source>
        <dbReference type="ARBA" id="ARBA00022748"/>
    </source>
</evidence>
<dbReference type="InterPro" id="IPR038297">
    <property type="entry name" value="CcmH/CycL/NrfF/Ccl2_sf"/>
</dbReference>
<dbReference type="GO" id="GO:0017004">
    <property type="term" value="P:cytochrome complex assembly"/>
    <property type="evidence" value="ECO:0007669"/>
    <property type="project" value="UniProtKB-KW"/>
</dbReference>
<dbReference type="Pfam" id="PF03918">
    <property type="entry name" value="CcmH"/>
    <property type="match status" value="1"/>
</dbReference>
<keyword evidence="7" id="KW-0812">Transmembrane</keyword>
<dbReference type="InterPro" id="IPR005616">
    <property type="entry name" value="CcmH/CycL/Ccl2/NrfF_N"/>
</dbReference>
<dbReference type="Proteomes" id="UP000373449">
    <property type="component" value="Unassembled WGS sequence"/>
</dbReference>
<name>A0A2C6DNQ6_9GAMM</name>
<protein>
    <recommendedName>
        <fullName evidence="7">Cytochrome c-type biogenesis protein</fullName>
    </recommendedName>
</protein>
<feature type="signal peptide" evidence="7">
    <location>
        <begin position="1"/>
        <end position="20"/>
    </location>
</feature>
<feature type="region of interest" description="Disordered" evidence="8">
    <location>
        <begin position="134"/>
        <end position="163"/>
    </location>
</feature>
<dbReference type="AlphaFoldDB" id="A0A2C6DNQ6"/>
<evidence type="ECO:0000256" key="2">
    <source>
        <dbReference type="ARBA" id="ARBA00022617"/>
    </source>
</evidence>
<dbReference type="FunFam" id="1.10.8.640:FF:000001">
    <property type="entry name" value="Cytochrome c-type biogenesis protein"/>
    <property type="match status" value="1"/>
</dbReference>
<dbReference type="STRING" id="1111728.GCA_000427805_01717"/>
<dbReference type="GO" id="GO:0005886">
    <property type="term" value="C:plasma membrane"/>
    <property type="evidence" value="ECO:0007669"/>
    <property type="project" value="TreeGrafter"/>
</dbReference>
<dbReference type="RefSeq" id="WP_036016911.1">
    <property type="nucleotide sequence ID" value="NZ_CAADJA010000002.1"/>
</dbReference>
<evidence type="ECO:0000256" key="1">
    <source>
        <dbReference type="ARBA" id="ARBA00010342"/>
    </source>
</evidence>
<keyword evidence="12" id="KW-1185">Reference proteome</keyword>
<evidence type="ECO:0000256" key="4">
    <source>
        <dbReference type="ARBA" id="ARBA00022729"/>
    </source>
</evidence>
<comment type="similarity">
    <text evidence="1 7">Belongs to the CcmH/CycL/Ccl2/NrfF family.</text>
</comment>
<dbReference type="Proteomes" id="UP000224974">
    <property type="component" value="Unassembled WGS sequence"/>
</dbReference>
<comment type="function">
    <text evidence="7">Possible subunit of a heme lyase.</text>
</comment>
<evidence type="ECO:0000256" key="8">
    <source>
        <dbReference type="SAM" id="MobiDB-lite"/>
    </source>
</evidence>
<organism evidence="10 12">
    <name type="scientific">Budvicia aquatica</name>
    <dbReference type="NCBI Taxonomy" id="82979"/>
    <lineage>
        <taxon>Bacteria</taxon>
        <taxon>Pseudomonadati</taxon>
        <taxon>Pseudomonadota</taxon>
        <taxon>Gammaproteobacteria</taxon>
        <taxon>Enterobacterales</taxon>
        <taxon>Budviciaceae</taxon>
        <taxon>Budvicia</taxon>
    </lineage>
</organism>